<gene>
    <name evidence="1" type="ORF">QFC24_001942</name>
</gene>
<sequence length="113" mass="12790">MALDIRKILSAELMPSSATDEQLSLTEAARDWWLWADLTIKQIEKYQETMTTPRAIMSSHSMLYPAPPPLSSHFAVTERHNATGLREESGNASNRIGHQLPVDFDRAMQRILP</sequence>
<keyword evidence="2" id="KW-1185">Reference proteome</keyword>
<accession>A0ACC2XQ88</accession>
<proteinExistence type="predicted"/>
<organism evidence="1 2">
    <name type="scientific">Naganishia onofrii</name>
    <dbReference type="NCBI Taxonomy" id="1851511"/>
    <lineage>
        <taxon>Eukaryota</taxon>
        <taxon>Fungi</taxon>
        <taxon>Dikarya</taxon>
        <taxon>Basidiomycota</taxon>
        <taxon>Agaricomycotina</taxon>
        <taxon>Tremellomycetes</taxon>
        <taxon>Filobasidiales</taxon>
        <taxon>Filobasidiaceae</taxon>
        <taxon>Naganishia</taxon>
    </lineage>
</organism>
<protein>
    <submittedName>
        <fullName evidence="1">Uncharacterized protein</fullName>
    </submittedName>
</protein>
<evidence type="ECO:0000313" key="2">
    <source>
        <dbReference type="Proteomes" id="UP001234202"/>
    </source>
</evidence>
<reference evidence="1" key="1">
    <citation type="submission" date="2023-04" db="EMBL/GenBank/DDBJ databases">
        <title>Draft Genome sequencing of Naganishia species isolated from polar environments using Oxford Nanopore Technology.</title>
        <authorList>
            <person name="Leo P."/>
            <person name="Venkateswaran K."/>
        </authorList>
    </citation>
    <scope>NUCLEOTIDE SEQUENCE</scope>
    <source>
        <strain evidence="1">DBVPG 5303</strain>
    </source>
</reference>
<evidence type="ECO:0000313" key="1">
    <source>
        <dbReference type="EMBL" id="KAJ9126219.1"/>
    </source>
</evidence>
<name>A0ACC2XQ88_9TREE</name>
<dbReference type="EMBL" id="JASBWV010000005">
    <property type="protein sequence ID" value="KAJ9126219.1"/>
    <property type="molecule type" value="Genomic_DNA"/>
</dbReference>
<dbReference type="Proteomes" id="UP001234202">
    <property type="component" value="Unassembled WGS sequence"/>
</dbReference>
<comment type="caution">
    <text evidence="1">The sequence shown here is derived from an EMBL/GenBank/DDBJ whole genome shotgun (WGS) entry which is preliminary data.</text>
</comment>